<proteinExistence type="predicted"/>
<sequence length="59" mass="6842">KLNEELQRTTLWDNVALRKVVLVEALPKLLLDTLDLDTIMERIPDNYIRAIFGAYLASR</sequence>
<keyword evidence="2" id="KW-1185">Reference proteome</keyword>
<name>A0A8H7ZW01_9FUNG</name>
<accession>A0A8H7ZW01</accession>
<feature type="non-terminal residue" evidence="1">
    <location>
        <position position="1"/>
    </location>
</feature>
<organism evidence="1 2">
    <name type="scientific">Olpidium bornovanus</name>
    <dbReference type="NCBI Taxonomy" id="278681"/>
    <lineage>
        <taxon>Eukaryota</taxon>
        <taxon>Fungi</taxon>
        <taxon>Fungi incertae sedis</taxon>
        <taxon>Olpidiomycota</taxon>
        <taxon>Olpidiomycotina</taxon>
        <taxon>Olpidiomycetes</taxon>
        <taxon>Olpidiales</taxon>
        <taxon>Olpidiaceae</taxon>
        <taxon>Olpidium</taxon>
    </lineage>
</organism>
<protein>
    <submittedName>
        <fullName evidence="1">Uncharacterized protein</fullName>
    </submittedName>
</protein>
<comment type="caution">
    <text evidence="1">The sequence shown here is derived from an EMBL/GenBank/DDBJ whole genome shotgun (WGS) entry which is preliminary data.</text>
</comment>
<gene>
    <name evidence="1" type="ORF">BJ554DRAFT_7586</name>
</gene>
<evidence type="ECO:0000313" key="2">
    <source>
        <dbReference type="Proteomes" id="UP000673691"/>
    </source>
</evidence>
<reference evidence="1 2" key="1">
    <citation type="journal article" name="Sci. Rep.">
        <title>Genome-scale phylogenetic analyses confirm Olpidium as the closest living zoosporic fungus to the non-flagellated, terrestrial fungi.</title>
        <authorList>
            <person name="Chang Y."/>
            <person name="Rochon D."/>
            <person name="Sekimoto S."/>
            <person name="Wang Y."/>
            <person name="Chovatia M."/>
            <person name="Sandor L."/>
            <person name="Salamov A."/>
            <person name="Grigoriev I.V."/>
            <person name="Stajich J.E."/>
            <person name="Spatafora J.W."/>
        </authorList>
    </citation>
    <scope>NUCLEOTIDE SEQUENCE [LARGE SCALE GENOMIC DNA]</scope>
    <source>
        <strain evidence="1">S191</strain>
    </source>
</reference>
<dbReference type="Proteomes" id="UP000673691">
    <property type="component" value="Unassembled WGS sequence"/>
</dbReference>
<dbReference type="EMBL" id="JAEFCI010005315">
    <property type="protein sequence ID" value="KAG5460375.1"/>
    <property type="molecule type" value="Genomic_DNA"/>
</dbReference>
<dbReference type="AlphaFoldDB" id="A0A8H7ZW01"/>
<evidence type="ECO:0000313" key="1">
    <source>
        <dbReference type="EMBL" id="KAG5460375.1"/>
    </source>
</evidence>